<evidence type="ECO:0000256" key="1">
    <source>
        <dbReference type="ARBA" id="ARBA00009437"/>
    </source>
</evidence>
<dbReference type="Pfam" id="PF03466">
    <property type="entry name" value="LysR_substrate"/>
    <property type="match status" value="1"/>
</dbReference>
<dbReference type="InterPro" id="IPR058163">
    <property type="entry name" value="LysR-type_TF_proteobact-type"/>
</dbReference>
<gene>
    <name evidence="6" type="ORF">GGQ68_002386</name>
</gene>
<protein>
    <submittedName>
        <fullName evidence="6">LysR family glycine cleavage system transcriptional activator</fullName>
    </submittedName>
</protein>
<sequence length="291" mass="31568">MDWHRLPPLSALRAFAAYARSGSVSTAGAALNVSHAAISQQLRVLEKHMGIALLERRGRRMSLTPDGEILARALDEGFGQISAAVEALTGADAERALQLSTTPTFASAWLLPRMASFRAAHPAISLMIDPSADLRPLSPGGIDMALRYGNGDWPGLEAELFVRSPIAIVAAPGLIDDRRIDTPADLQGFHWLQEFGTNEATSWFAQYGIERDSGLGYTSLPGNLMLEAARQGQGIAILARVFAEPDIAAGRLRVLFEDTRSKGYWIVTRPGVARPPLKAFLTWLRREAAKT</sequence>
<dbReference type="EMBL" id="JACIEJ010000005">
    <property type="protein sequence ID" value="MBB3986048.1"/>
    <property type="molecule type" value="Genomic_DNA"/>
</dbReference>
<name>A0A7W6DN26_9RHOB</name>
<dbReference type="InterPro" id="IPR005119">
    <property type="entry name" value="LysR_subst-bd"/>
</dbReference>
<dbReference type="CDD" id="cd08483">
    <property type="entry name" value="PBP2_HvrB"/>
    <property type="match status" value="1"/>
</dbReference>
<dbReference type="SUPFAM" id="SSF46785">
    <property type="entry name" value="Winged helix' DNA-binding domain"/>
    <property type="match status" value="1"/>
</dbReference>
<dbReference type="AlphaFoldDB" id="A0A7W6DN26"/>
<organism evidence="6 7">
    <name type="scientific">Sagittula marina</name>
    <dbReference type="NCBI Taxonomy" id="943940"/>
    <lineage>
        <taxon>Bacteria</taxon>
        <taxon>Pseudomonadati</taxon>
        <taxon>Pseudomonadota</taxon>
        <taxon>Alphaproteobacteria</taxon>
        <taxon>Rhodobacterales</taxon>
        <taxon>Roseobacteraceae</taxon>
        <taxon>Sagittula</taxon>
    </lineage>
</organism>
<dbReference type="InterPro" id="IPR036390">
    <property type="entry name" value="WH_DNA-bd_sf"/>
</dbReference>
<evidence type="ECO:0000313" key="6">
    <source>
        <dbReference type="EMBL" id="MBB3986048.1"/>
    </source>
</evidence>
<dbReference type="Pfam" id="PF00126">
    <property type="entry name" value="HTH_1"/>
    <property type="match status" value="1"/>
</dbReference>
<comment type="similarity">
    <text evidence="1">Belongs to the LysR transcriptional regulatory family.</text>
</comment>
<evidence type="ECO:0000256" key="4">
    <source>
        <dbReference type="ARBA" id="ARBA00023163"/>
    </source>
</evidence>
<dbReference type="PANTHER" id="PTHR30537:SF26">
    <property type="entry name" value="GLYCINE CLEAVAGE SYSTEM TRANSCRIPTIONAL ACTIVATOR"/>
    <property type="match status" value="1"/>
</dbReference>
<dbReference type="InterPro" id="IPR000847">
    <property type="entry name" value="LysR_HTH_N"/>
</dbReference>
<feature type="domain" description="HTH lysR-type" evidence="5">
    <location>
        <begin position="7"/>
        <end position="64"/>
    </location>
</feature>
<comment type="caution">
    <text evidence="6">The sequence shown here is derived from an EMBL/GenBank/DDBJ whole genome shotgun (WGS) entry which is preliminary data.</text>
</comment>
<keyword evidence="2" id="KW-0805">Transcription regulation</keyword>
<dbReference type="PROSITE" id="PS50931">
    <property type="entry name" value="HTH_LYSR"/>
    <property type="match status" value="1"/>
</dbReference>
<evidence type="ECO:0000256" key="3">
    <source>
        <dbReference type="ARBA" id="ARBA00023125"/>
    </source>
</evidence>
<dbReference type="GO" id="GO:0043565">
    <property type="term" value="F:sequence-specific DNA binding"/>
    <property type="evidence" value="ECO:0007669"/>
    <property type="project" value="TreeGrafter"/>
</dbReference>
<dbReference type="InterPro" id="IPR036388">
    <property type="entry name" value="WH-like_DNA-bd_sf"/>
</dbReference>
<keyword evidence="3" id="KW-0238">DNA-binding</keyword>
<dbReference type="PANTHER" id="PTHR30537">
    <property type="entry name" value="HTH-TYPE TRANSCRIPTIONAL REGULATOR"/>
    <property type="match status" value="1"/>
</dbReference>
<evidence type="ECO:0000313" key="7">
    <source>
        <dbReference type="Proteomes" id="UP000541426"/>
    </source>
</evidence>
<dbReference type="Gene3D" id="3.40.190.10">
    <property type="entry name" value="Periplasmic binding protein-like II"/>
    <property type="match status" value="2"/>
</dbReference>
<proteinExistence type="inferred from homology"/>
<dbReference type="SUPFAM" id="SSF53850">
    <property type="entry name" value="Periplasmic binding protein-like II"/>
    <property type="match status" value="1"/>
</dbReference>
<dbReference type="Gene3D" id="1.10.10.10">
    <property type="entry name" value="Winged helix-like DNA-binding domain superfamily/Winged helix DNA-binding domain"/>
    <property type="match status" value="1"/>
</dbReference>
<dbReference type="Proteomes" id="UP000541426">
    <property type="component" value="Unassembled WGS sequence"/>
</dbReference>
<accession>A0A7W6DN26</accession>
<keyword evidence="4" id="KW-0804">Transcription</keyword>
<keyword evidence="7" id="KW-1185">Reference proteome</keyword>
<dbReference type="RefSeq" id="WP_183966124.1">
    <property type="nucleotide sequence ID" value="NZ_BAABBZ010000007.1"/>
</dbReference>
<evidence type="ECO:0000256" key="2">
    <source>
        <dbReference type="ARBA" id="ARBA00023015"/>
    </source>
</evidence>
<dbReference type="GO" id="GO:0006351">
    <property type="term" value="P:DNA-templated transcription"/>
    <property type="evidence" value="ECO:0007669"/>
    <property type="project" value="TreeGrafter"/>
</dbReference>
<evidence type="ECO:0000259" key="5">
    <source>
        <dbReference type="PROSITE" id="PS50931"/>
    </source>
</evidence>
<reference evidence="6 7" key="1">
    <citation type="submission" date="2020-08" db="EMBL/GenBank/DDBJ databases">
        <title>Genomic Encyclopedia of Type Strains, Phase IV (KMG-IV): sequencing the most valuable type-strain genomes for metagenomic binning, comparative biology and taxonomic classification.</title>
        <authorList>
            <person name="Goeker M."/>
        </authorList>
    </citation>
    <scope>NUCLEOTIDE SEQUENCE [LARGE SCALE GENOMIC DNA]</scope>
    <source>
        <strain evidence="6 7">DSM 102235</strain>
    </source>
</reference>
<dbReference type="GO" id="GO:0003700">
    <property type="term" value="F:DNA-binding transcription factor activity"/>
    <property type="evidence" value="ECO:0007669"/>
    <property type="project" value="InterPro"/>
</dbReference>